<comment type="caution">
    <text evidence="2">The sequence shown here is derived from an EMBL/GenBank/DDBJ whole genome shotgun (WGS) entry which is preliminary data.</text>
</comment>
<reference evidence="2 3" key="1">
    <citation type="submission" date="2024-10" db="EMBL/GenBank/DDBJ databases">
        <authorList>
            <person name="Kim D."/>
        </authorList>
    </citation>
    <scope>NUCLEOTIDE SEQUENCE [LARGE SCALE GENOMIC DNA]</scope>
    <source>
        <strain evidence="2">BH-2024</strain>
    </source>
</reference>
<sequence length="777" mass="87076">MGDVWDVCGSRPFAALLLPQGPPIWARRPQHLSAVRSAKNHLLIALISALDSAVVQQQRAANADASKPELNNQKPGTVDSDKGNADKSQGADTDGKNPEKPKESQEVEEDGPNPKEPTKSQKLEEDGPNPKELTKSQEVEEDGPNPKEPTKSQKLEEDGPNPKEPTKSQEVEEDGPNPKEPTKSQEVEEDGPNPKEPTKSQKVEEDGPNPKEPTKSQEVEEDGPNPKEPTKSQKVEEDGPNPKEPTKSQKVEEDGPNPKEPTESQEMEEDGPNPKEPTESQEVEEDGTNSDEDELTERQEAEVDRMRVRAGATSMHGLDKLAPTPPPSATSTNAIAIREKRVPWLPLFGLAIPIGQIVIPFVTNKLCEHRTQYCPCGRGRCVPVTTYKADKCCDSNFEWKCCPDEPTTPAPQLEKCVPGRYYWDWICLGFYEHNEILASSAKCKKWYEQSFTCMCDFKSIDWFPEIEGICRKDCKTATPGAIAEGLCDCGYGKNCATLKIPTIGPEFANETKKLSEDECKTFAKEYCACGHAKCVQVERGWIGSRCCPPAFEYQCCVEEVYDTKERGVMHCKVAQKMHFGTEKIIEMKSTLCEPYSLFCYMAHCHKTSDPMISYTEWGCKRHNDECGVELRLQSWLAVAMVNQIGAKFSEFNCSACQYGEKYQPMSNVNMTIEELPKKSFPMELSCITNDRCYPTFMIRQRTLDSGRAGTAKSKQGFQIRLGQGEYPTKCIRQTFCPKESFNPSDYIIHGFFKEFNKHGSVFLVDYVRNPTNEFCSH</sequence>
<feature type="compositionally biased region" description="Acidic residues" evidence="1">
    <location>
        <begin position="279"/>
        <end position="295"/>
    </location>
</feature>
<dbReference type="Proteomes" id="UP001620626">
    <property type="component" value="Unassembled WGS sequence"/>
</dbReference>
<feature type="compositionally biased region" description="Basic and acidic residues" evidence="1">
    <location>
        <begin position="112"/>
        <end position="262"/>
    </location>
</feature>
<protein>
    <submittedName>
        <fullName evidence="2">Uncharacterized protein</fullName>
    </submittedName>
</protein>
<proteinExistence type="predicted"/>
<name>A0ABD2IG26_9BILA</name>
<keyword evidence="3" id="KW-1185">Reference proteome</keyword>
<feature type="region of interest" description="Disordered" evidence="1">
    <location>
        <begin position="60"/>
        <end position="303"/>
    </location>
</feature>
<evidence type="ECO:0000313" key="3">
    <source>
        <dbReference type="Proteomes" id="UP001620626"/>
    </source>
</evidence>
<gene>
    <name evidence="2" type="ORF">niasHT_036197</name>
</gene>
<accession>A0ABD2IG26</accession>
<organism evidence="2 3">
    <name type="scientific">Heterodera trifolii</name>
    <dbReference type="NCBI Taxonomy" id="157864"/>
    <lineage>
        <taxon>Eukaryota</taxon>
        <taxon>Metazoa</taxon>
        <taxon>Ecdysozoa</taxon>
        <taxon>Nematoda</taxon>
        <taxon>Chromadorea</taxon>
        <taxon>Rhabditida</taxon>
        <taxon>Tylenchina</taxon>
        <taxon>Tylenchomorpha</taxon>
        <taxon>Tylenchoidea</taxon>
        <taxon>Heteroderidae</taxon>
        <taxon>Heteroderinae</taxon>
        <taxon>Heterodera</taxon>
    </lineage>
</organism>
<dbReference type="EMBL" id="JBICBT010001195">
    <property type="protein sequence ID" value="KAL3079144.1"/>
    <property type="molecule type" value="Genomic_DNA"/>
</dbReference>
<evidence type="ECO:0000256" key="1">
    <source>
        <dbReference type="SAM" id="MobiDB-lite"/>
    </source>
</evidence>
<feature type="compositionally biased region" description="Basic and acidic residues" evidence="1">
    <location>
        <begin position="93"/>
        <end position="105"/>
    </location>
</feature>
<evidence type="ECO:0000313" key="2">
    <source>
        <dbReference type="EMBL" id="KAL3079144.1"/>
    </source>
</evidence>
<dbReference type="AlphaFoldDB" id="A0ABD2IG26"/>